<dbReference type="GeneID" id="17304872"/>
<evidence type="ECO:0000256" key="1">
    <source>
        <dbReference type="ARBA" id="ARBA00009856"/>
    </source>
</evidence>
<dbReference type="PANTHER" id="PTHR28626:SF3">
    <property type="entry name" value="SRR1-LIKE PROTEIN"/>
    <property type="match status" value="1"/>
</dbReference>
<dbReference type="InterPro" id="IPR040044">
    <property type="entry name" value="SRR1L"/>
</dbReference>
<dbReference type="eggNOG" id="KOG3131">
    <property type="taxonomic scope" value="Eukaryota"/>
</dbReference>
<reference evidence="5" key="2">
    <citation type="submission" date="2012-11" db="EMBL/GenBank/DDBJ databases">
        <authorList>
            <person name="Kuo A."/>
            <person name="Curtis B.A."/>
            <person name="Tanifuji G."/>
            <person name="Burki F."/>
            <person name="Gruber A."/>
            <person name="Irimia M."/>
            <person name="Maruyama S."/>
            <person name="Arias M.C."/>
            <person name="Ball S.G."/>
            <person name="Gile G.H."/>
            <person name="Hirakawa Y."/>
            <person name="Hopkins J.F."/>
            <person name="Rensing S.A."/>
            <person name="Schmutz J."/>
            <person name="Symeonidi A."/>
            <person name="Elias M."/>
            <person name="Eveleigh R.J."/>
            <person name="Herman E.K."/>
            <person name="Klute M.J."/>
            <person name="Nakayama T."/>
            <person name="Obornik M."/>
            <person name="Reyes-Prieto A."/>
            <person name="Armbrust E.V."/>
            <person name="Aves S.J."/>
            <person name="Beiko R.G."/>
            <person name="Coutinho P."/>
            <person name="Dacks J.B."/>
            <person name="Durnford D.G."/>
            <person name="Fast N.M."/>
            <person name="Green B.R."/>
            <person name="Grisdale C."/>
            <person name="Hempe F."/>
            <person name="Henrissat B."/>
            <person name="Hoppner M.P."/>
            <person name="Ishida K.-I."/>
            <person name="Kim E."/>
            <person name="Koreny L."/>
            <person name="Kroth P.G."/>
            <person name="Liu Y."/>
            <person name="Malik S.-B."/>
            <person name="Maier U.G."/>
            <person name="McRose D."/>
            <person name="Mock T."/>
            <person name="Neilson J.A."/>
            <person name="Onodera N.T."/>
            <person name="Poole A.M."/>
            <person name="Pritham E.J."/>
            <person name="Richards T.A."/>
            <person name="Rocap G."/>
            <person name="Roy S.W."/>
            <person name="Sarai C."/>
            <person name="Schaack S."/>
            <person name="Shirato S."/>
            <person name="Slamovits C.H."/>
            <person name="Spencer D.F."/>
            <person name="Suzuki S."/>
            <person name="Worden A.Z."/>
            <person name="Zauner S."/>
            <person name="Barry K."/>
            <person name="Bell C."/>
            <person name="Bharti A.K."/>
            <person name="Crow J.A."/>
            <person name="Grimwood J."/>
            <person name="Kramer R."/>
            <person name="Lindquist E."/>
            <person name="Lucas S."/>
            <person name="Salamov A."/>
            <person name="McFadden G.I."/>
            <person name="Lane C.E."/>
            <person name="Keeling P.J."/>
            <person name="Gray M.W."/>
            <person name="Grigoriev I.V."/>
            <person name="Archibald J.M."/>
        </authorList>
    </citation>
    <scope>NUCLEOTIDE SEQUENCE</scope>
    <source>
        <strain evidence="5">CCMP2712</strain>
    </source>
</reference>
<dbReference type="OMA" id="PRNICIF"/>
<reference evidence="4" key="3">
    <citation type="submission" date="2016-03" db="UniProtKB">
        <authorList>
            <consortium name="EnsemblProtists"/>
        </authorList>
    </citation>
    <scope>IDENTIFICATION</scope>
</reference>
<dbReference type="EMBL" id="JH992986">
    <property type="protein sequence ID" value="EKX48213.1"/>
    <property type="molecule type" value="Genomic_DNA"/>
</dbReference>
<evidence type="ECO:0000259" key="2">
    <source>
        <dbReference type="Pfam" id="PF07985"/>
    </source>
</evidence>
<dbReference type="HOGENOM" id="CLU_062516_3_0_1"/>
<dbReference type="PaxDb" id="55529-EKX48213"/>
<accession>L1JI59</accession>
<gene>
    <name evidence="3" type="ORF">GUITHDRAFT_151825</name>
</gene>
<dbReference type="RefSeq" id="XP_005835193.1">
    <property type="nucleotide sequence ID" value="XM_005835136.1"/>
</dbReference>
<evidence type="ECO:0000313" key="5">
    <source>
        <dbReference type="Proteomes" id="UP000011087"/>
    </source>
</evidence>
<dbReference type="KEGG" id="gtt:GUITHDRAFT_151825"/>
<comment type="similarity">
    <text evidence="1">Belongs to the SRR1 family.</text>
</comment>
<dbReference type="Proteomes" id="UP000011087">
    <property type="component" value="Unassembled WGS sequence"/>
</dbReference>
<keyword evidence="5" id="KW-1185">Reference proteome</keyword>
<evidence type="ECO:0000313" key="4">
    <source>
        <dbReference type="EnsemblProtists" id="EKX48213"/>
    </source>
</evidence>
<name>L1JI59_GUITC</name>
<dbReference type="EnsemblProtists" id="EKX48213">
    <property type="protein sequence ID" value="EKX48213"/>
    <property type="gene ID" value="GUITHDRAFT_151825"/>
</dbReference>
<dbReference type="OrthoDB" id="551431at2759"/>
<dbReference type="Pfam" id="PF07985">
    <property type="entry name" value="SRR1"/>
    <property type="match status" value="1"/>
</dbReference>
<dbReference type="GO" id="GO:0005737">
    <property type="term" value="C:cytoplasm"/>
    <property type="evidence" value="ECO:0007669"/>
    <property type="project" value="TreeGrafter"/>
</dbReference>
<sequence length="308" mass="34244">MSEKLEDGFTLVTKNSRRSAAKRRKNADKAIGILMHGRVDSDMTQSQILTLIDKCMGDMKGSTWFQEVKMIVCDHVKRVMDGMQASGGDREAENVRQGSSIAGNLAHMEGEGERTKISRMVCYGIGNFSVSASSLLQISLALLLKDFLHPPSSSLFDPVMTGAERQAAESLGFTIPQEDEVGLCTTDSDSLFFMPHCGRRLYSNVLRANWGPGNLSRLVVIGNSFGAYRMRNLSTDVRTSCCVEKLGEEMVVETLLPKHVEENSFIDTSVHSFPLKKLLLREQHDKEFWRELAADVGGDDHSWTRSMS</sequence>
<dbReference type="AlphaFoldDB" id="L1JI59"/>
<dbReference type="PANTHER" id="PTHR28626">
    <property type="entry name" value="SRR1-LIKE PROTEIN"/>
    <property type="match status" value="1"/>
</dbReference>
<dbReference type="GO" id="GO:0005634">
    <property type="term" value="C:nucleus"/>
    <property type="evidence" value="ECO:0007669"/>
    <property type="project" value="TreeGrafter"/>
</dbReference>
<protein>
    <recommendedName>
        <fullName evidence="2">SRR1-like domain-containing protein</fullName>
    </recommendedName>
</protein>
<feature type="domain" description="SRR1-like" evidence="2">
    <location>
        <begin position="111"/>
        <end position="271"/>
    </location>
</feature>
<organism evidence="3">
    <name type="scientific">Guillardia theta (strain CCMP2712)</name>
    <name type="common">Cryptophyte</name>
    <dbReference type="NCBI Taxonomy" id="905079"/>
    <lineage>
        <taxon>Eukaryota</taxon>
        <taxon>Cryptophyceae</taxon>
        <taxon>Pyrenomonadales</taxon>
        <taxon>Geminigeraceae</taxon>
        <taxon>Guillardia</taxon>
    </lineage>
</organism>
<reference evidence="3 5" key="1">
    <citation type="journal article" date="2012" name="Nature">
        <title>Algal genomes reveal evolutionary mosaicism and the fate of nucleomorphs.</title>
        <authorList>
            <consortium name="DOE Joint Genome Institute"/>
            <person name="Curtis B.A."/>
            <person name="Tanifuji G."/>
            <person name="Burki F."/>
            <person name="Gruber A."/>
            <person name="Irimia M."/>
            <person name="Maruyama S."/>
            <person name="Arias M.C."/>
            <person name="Ball S.G."/>
            <person name="Gile G.H."/>
            <person name="Hirakawa Y."/>
            <person name="Hopkins J.F."/>
            <person name="Kuo A."/>
            <person name="Rensing S.A."/>
            <person name="Schmutz J."/>
            <person name="Symeonidi A."/>
            <person name="Elias M."/>
            <person name="Eveleigh R.J."/>
            <person name="Herman E.K."/>
            <person name="Klute M.J."/>
            <person name="Nakayama T."/>
            <person name="Obornik M."/>
            <person name="Reyes-Prieto A."/>
            <person name="Armbrust E.V."/>
            <person name="Aves S.J."/>
            <person name="Beiko R.G."/>
            <person name="Coutinho P."/>
            <person name="Dacks J.B."/>
            <person name="Durnford D.G."/>
            <person name="Fast N.M."/>
            <person name="Green B.R."/>
            <person name="Grisdale C.J."/>
            <person name="Hempel F."/>
            <person name="Henrissat B."/>
            <person name="Hoppner M.P."/>
            <person name="Ishida K."/>
            <person name="Kim E."/>
            <person name="Koreny L."/>
            <person name="Kroth P.G."/>
            <person name="Liu Y."/>
            <person name="Malik S.B."/>
            <person name="Maier U.G."/>
            <person name="McRose D."/>
            <person name="Mock T."/>
            <person name="Neilson J.A."/>
            <person name="Onodera N.T."/>
            <person name="Poole A.M."/>
            <person name="Pritham E.J."/>
            <person name="Richards T.A."/>
            <person name="Rocap G."/>
            <person name="Roy S.W."/>
            <person name="Sarai C."/>
            <person name="Schaack S."/>
            <person name="Shirato S."/>
            <person name="Slamovits C.H."/>
            <person name="Spencer D.F."/>
            <person name="Suzuki S."/>
            <person name="Worden A.Z."/>
            <person name="Zauner S."/>
            <person name="Barry K."/>
            <person name="Bell C."/>
            <person name="Bharti A.K."/>
            <person name="Crow J.A."/>
            <person name="Grimwood J."/>
            <person name="Kramer R."/>
            <person name="Lindquist E."/>
            <person name="Lucas S."/>
            <person name="Salamov A."/>
            <person name="McFadden G.I."/>
            <person name="Lane C.E."/>
            <person name="Keeling P.J."/>
            <person name="Gray M.W."/>
            <person name="Grigoriev I.V."/>
            <person name="Archibald J.M."/>
        </authorList>
    </citation>
    <scope>NUCLEOTIDE SEQUENCE</scope>
    <source>
        <strain evidence="3 5">CCMP2712</strain>
    </source>
</reference>
<proteinExistence type="inferred from homology"/>
<evidence type="ECO:0000313" key="3">
    <source>
        <dbReference type="EMBL" id="EKX48213.1"/>
    </source>
</evidence>
<dbReference type="InterPro" id="IPR012942">
    <property type="entry name" value="SRR1-like"/>
</dbReference>